<feature type="region of interest" description="Disordered" evidence="4">
    <location>
        <begin position="272"/>
        <end position="362"/>
    </location>
</feature>
<evidence type="ECO:0000313" key="7">
    <source>
        <dbReference type="Proteomes" id="UP001328107"/>
    </source>
</evidence>
<keyword evidence="2 3" id="KW-0238">DNA-binding</keyword>
<evidence type="ECO:0000256" key="4">
    <source>
        <dbReference type="SAM" id="MobiDB-lite"/>
    </source>
</evidence>
<evidence type="ECO:0000259" key="5">
    <source>
        <dbReference type="PROSITE" id="PS50061"/>
    </source>
</evidence>
<feature type="domain" description="ETS" evidence="5">
    <location>
        <begin position="55"/>
        <end position="135"/>
    </location>
</feature>
<organism evidence="6 7">
    <name type="scientific">Pristionchus mayeri</name>
    <dbReference type="NCBI Taxonomy" id="1317129"/>
    <lineage>
        <taxon>Eukaryota</taxon>
        <taxon>Metazoa</taxon>
        <taxon>Ecdysozoa</taxon>
        <taxon>Nematoda</taxon>
        <taxon>Chromadorea</taxon>
        <taxon>Rhabditida</taxon>
        <taxon>Rhabditina</taxon>
        <taxon>Diplogasteromorpha</taxon>
        <taxon>Diplogasteroidea</taxon>
        <taxon>Neodiplogasteridae</taxon>
        <taxon>Pristionchus</taxon>
    </lineage>
</organism>
<keyword evidence="7" id="KW-1185">Reference proteome</keyword>
<dbReference type="GO" id="GO:0005634">
    <property type="term" value="C:nucleus"/>
    <property type="evidence" value="ECO:0007669"/>
    <property type="project" value="UniProtKB-SubCell"/>
</dbReference>
<dbReference type="GO" id="GO:0043565">
    <property type="term" value="F:sequence-specific DNA binding"/>
    <property type="evidence" value="ECO:0007669"/>
    <property type="project" value="InterPro"/>
</dbReference>
<sequence length="644" mass="66413">DISRLVKLETPEEEPTGSNQAAQAASSIAETQLKQPGQDLKPSLSSPPLSMDTNITLWQFLYELLHTGAHTNLIQWTTRDGEFKLHDAEAVARLWGVRKAKPNMNYDKLSRALRYYYDKNIIKKVNGQKFVYRFVGYPDAIGKPSPSCNLNPSSNAGSPSDSRLLLQQQQSQLQARNEQQQHLQQQLSLQHQLRMLNMPHSMLNFAASAGNPMLPMGASSMPQLPSYCTPSISGGAAAAAAAATATPAVSCSSTGSSSLASAVHAGILSGISSTPSPSDSSACSPNSVGSHSSTSGSSTAALTPPNRGTLHVATAGASSGASSLLSPPGPSTSSSSLSDAGEQTRKRKAPSGGFHDDADDVKPQLSMANGLLHMSQQQQLQSQHCGGGMGSAFGPPTSSAACTYTTTTAATTPTSGGGGGGLASRRARPEPLNLSQVSANPQDDAAAAATACGVGSVDAMSTPSLLQTLSPFMANGNLVQMMHSLLSASLYGPNSPLAFASPLFGPPPPAAVATTTAAAAAVSNGSASSDQKAAKEDTKDTKNESTPQANSIPADPTVFRFPSLASPLLHPSVLSGIFSPMGKTPTTSTPVFTFPSSQAASMASILSPAANPLSLSSVFAHRYLSDDLKTPTATLKTPVIKELK</sequence>
<feature type="compositionally biased region" description="Basic and acidic residues" evidence="4">
    <location>
        <begin position="1"/>
        <end position="10"/>
    </location>
</feature>
<dbReference type="InterPro" id="IPR036390">
    <property type="entry name" value="WH_DNA-bd_sf"/>
</dbReference>
<dbReference type="PANTHER" id="PTHR11849:SF133">
    <property type="entry name" value="ETS DOMAIN-CONTAINING PROTEIN"/>
    <property type="match status" value="1"/>
</dbReference>
<accession>A0AAN5CJI6</accession>
<comment type="caution">
    <text evidence="6">The sequence shown here is derived from an EMBL/GenBank/DDBJ whole genome shotgun (WGS) entry which is preliminary data.</text>
</comment>
<dbReference type="GO" id="GO:0000981">
    <property type="term" value="F:DNA-binding transcription factor activity, RNA polymerase II-specific"/>
    <property type="evidence" value="ECO:0007669"/>
    <property type="project" value="TreeGrafter"/>
</dbReference>
<feature type="region of interest" description="Disordered" evidence="4">
    <location>
        <begin position="523"/>
        <end position="556"/>
    </location>
</feature>
<dbReference type="Proteomes" id="UP001328107">
    <property type="component" value="Unassembled WGS sequence"/>
</dbReference>
<feature type="region of interest" description="Disordered" evidence="4">
    <location>
        <begin position="408"/>
        <end position="427"/>
    </location>
</feature>
<dbReference type="Pfam" id="PF00178">
    <property type="entry name" value="Ets"/>
    <property type="match status" value="1"/>
</dbReference>
<dbReference type="EMBL" id="BTRK01000004">
    <property type="protein sequence ID" value="GMR45521.1"/>
    <property type="molecule type" value="Genomic_DNA"/>
</dbReference>
<keyword evidence="3" id="KW-0539">Nucleus</keyword>
<dbReference type="Gene3D" id="1.10.10.10">
    <property type="entry name" value="Winged helix-like DNA-binding domain superfamily/Winged helix DNA-binding domain"/>
    <property type="match status" value="1"/>
</dbReference>
<evidence type="ECO:0000256" key="1">
    <source>
        <dbReference type="ARBA" id="ARBA00005562"/>
    </source>
</evidence>
<dbReference type="InterPro" id="IPR000418">
    <property type="entry name" value="Ets_dom"/>
</dbReference>
<feature type="compositionally biased region" description="Low complexity" evidence="4">
    <location>
        <begin position="20"/>
        <end position="29"/>
    </location>
</feature>
<reference evidence="7" key="1">
    <citation type="submission" date="2022-10" db="EMBL/GenBank/DDBJ databases">
        <title>Genome assembly of Pristionchus species.</title>
        <authorList>
            <person name="Yoshida K."/>
            <person name="Sommer R.J."/>
        </authorList>
    </citation>
    <scope>NUCLEOTIDE SEQUENCE [LARGE SCALE GENOMIC DNA]</scope>
    <source>
        <strain evidence="7">RS5460</strain>
    </source>
</reference>
<evidence type="ECO:0000256" key="3">
    <source>
        <dbReference type="RuleBase" id="RU004019"/>
    </source>
</evidence>
<dbReference type="SMART" id="SM00413">
    <property type="entry name" value="ETS"/>
    <property type="match status" value="1"/>
</dbReference>
<feature type="compositionally biased region" description="Basic and acidic residues" evidence="4">
    <location>
        <begin position="532"/>
        <end position="543"/>
    </location>
</feature>
<evidence type="ECO:0000256" key="2">
    <source>
        <dbReference type="ARBA" id="ARBA00023125"/>
    </source>
</evidence>
<dbReference type="PROSITE" id="PS50061">
    <property type="entry name" value="ETS_DOMAIN_3"/>
    <property type="match status" value="1"/>
</dbReference>
<protein>
    <recommendedName>
        <fullName evidence="5">ETS domain-containing protein</fullName>
    </recommendedName>
</protein>
<dbReference type="SUPFAM" id="SSF46785">
    <property type="entry name" value="Winged helix' DNA-binding domain"/>
    <property type="match status" value="1"/>
</dbReference>
<feature type="region of interest" description="Disordered" evidence="4">
    <location>
        <begin position="1"/>
        <end position="47"/>
    </location>
</feature>
<dbReference type="InterPro" id="IPR036388">
    <property type="entry name" value="WH-like_DNA-bd_sf"/>
</dbReference>
<feature type="compositionally biased region" description="Low complexity" evidence="4">
    <location>
        <begin position="272"/>
        <end position="298"/>
    </location>
</feature>
<dbReference type="PROSITE" id="PS00346">
    <property type="entry name" value="ETS_DOMAIN_2"/>
    <property type="match status" value="1"/>
</dbReference>
<feature type="compositionally biased region" description="Low complexity" evidence="4">
    <location>
        <begin position="314"/>
        <end position="338"/>
    </location>
</feature>
<proteinExistence type="inferred from homology"/>
<name>A0AAN5CJI6_9BILA</name>
<dbReference type="PRINTS" id="PR00454">
    <property type="entry name" value="ETSDOMAIN"/>
</dbReference>
<feature type="non-terminal residue" evidence="6">
    <location>
        <position position="1"/>
    </location>
</feature>
<comment type="subcellular location">
    <subcellularLocation>
        <location evidence="3">Nucleus</location>
    </subcellularLocation>
</comment>
<dbReference type="InterPro" id="IPR046328">
    <property type="entry name" value="ETS_fam"/>
</dbReference>
<comment type="similarity">
    <text evidence="1 3">Belongs to the ETS family.</text>
</comment>
<gene>
    <name evidence="6" type="ORF">PMAYCL1PPCAC_15716</name>
</gene>
<dbReference type="PANTHER" id="PTHR11849">
    <property type="entry name" value="ETS"/>
    <property type="match status" value="1"/>
</dbReference>
<dbReference type="GO" id="GO:0030154">
    <property type="term" value="P:cell differentiation"/>
    <property type="evidence" value="ECO:0007669"/>
    <property type="project" value="TreeGrafter"/>
</dbReference>
<evidence type="ECO:0000313" key="6">
    <source>
        <dbReference type="EMBL" id="GMR45521.1"/>
    </source>
</evidence>
<dbReference type="AlphaFoldDB" id="A0AAN5CJI6"/>